<dbReference type="EMBL" id="BK014889">
    <property type="protein sequence ID" value="DAD80844.1"/>
    <property type="molecule type" value="Genomic_DNA"/>
</dbReference>
<dbReference type="InterPro" id="IPR014054">
    <property type="entry name" value="Phage_regulatory_Rha"/>
</dbReference>
<proteinExistence type="predicted"/>
<organism evidence="1">
    <name type="scientific">Siphoviridae sp. ctmAU6</name>
    <dbReference type="NCBI Taxonomy" id="2826451"/>
    <lineage>
        <taxon>Viruses</taxon>
        <taxon>Duplodnaviria</taxon>
        <taxon>Heunggongvirae</taxon>
        <taxon>Uroviricota</taxon>
        <taxon>Caudoviricetes</taxon>
    </lineage>
</organism>
<accession>A0A8S5MF57</accession>
<protein>
    <submittedName>
        <fullName evidence="1">Regulatory protein</fullName>
    </submittedName>
</protein>
<dbReference type="NCBIfam" id="TIGR02681">
    <property type="entry name" value="phage_pRha"/>
    <property type="match status" value="1"/>
</dbReference>
<dbReference type="Pfam" id="PF09669">
    <property type="entry name" value="Phage_pRha"/>
    <property type="match status" value="1"/>
</dbReference>
<name>A0A8S5MF57_9CAUD</name>
<sequence length="204" mass="24511">MDKRKDDIMFGPVELRNNTLVVSSKRVADDFNKEHKHVLDSIREYLTAENSAVKNWFFESHYITNRGRRYPMYLMTRNGFALLAMGFTTQKALEWKIKYIKAFEYMENELRKHKYEKIERENRRLISLEQEIKGKDYKIDVNEPKFRNKLEEVYRLASTVGILADKLRKSEITEKIYEGYWHITFSLNQDIGKKLIELRDISKK</sequence>
<evidence type="ECO:0000313" key="1">
    <source>
        <dbReference type="EMBL" id="DAD80844.1"/>
    </source>
</evidence>
<reference evidence="1" key="1">
    <citation type="journal article" date="2021" name="Proc. Natl. Acad. Sci. U.S.A.">
        <title>A Catalog of Tens of Thousands of Viruses from Human Metagenomes Reveals Hidden Associations with Chronic Diseases.</title>
        <authorList>
            <person name="Tisza M.J."/>
            <person name="Buck C.B."/>
        </authorList>
    </citation>
    <scope>NUCLEOTIDE SEQUENCE</scope>
    <source>
        <strain evidence="1">CtmAU6</strain>
    </source>
</reference>